<accession>A0AAD8LGF9</accession>
<feature type="region of interest" description="Disordered" evidence="1">
    <location>
        <begin position="158"/>
        <end position="179"/>
    </location>
</feature>
<reference evidence="2" key="1">
    <citation type="journal article" date="2023" name="bioRxiv">
        <title>Improved chromosome-level genome assembly for marigold (Tagetes erecta).</title>
        <authorList>
            <person name="Jiang F."/>
            <person name="Yuan L."/>
            <person name="Wang S."/>
            <person name="Wang H."/>
            <person name="Xu D."/>
            <person name="Wang A."/>
            <person name="Fan W."/>
        </authorList>
    </citation>
    <scope>NUCLEOTIDE SEQUENCE</scope>
    <source>
        <strain evidence="2">WSJ</strain>
        <tissue evidence="2">Leaf</tissue>
    </source>
</reference>
<feature type="compositionally biased region" description="Polar residues" evidence="1">
    <location>
        <begin position="56"/>
        <end position="67"/>
    </location>
</feature>
<dbReference type="AlphaFoldDB" id="A0AAD8LGF9"/>
<name>A0AAD8LGF9_TARER</name>
<feature type="region of interest" description="Disordered" evidence="1">
    <location>
        <begin position="26"/>
        <end position="92"/>
    </location>
</feature>
<organism evidence="2 3">
    <name type="scientific">Tagetes erecta</name>
    <name type="common">African marigold</name>
    <dbReference type="NCBI Taxonomy" id="13708"/>
    <lineage>
        <taxon>Eukaryota</taxon>
        <taxon>Viridiplantae</taxon>
        <taxon>Streptophyta</taxon>
        <taxon>Embryophyta</taxon>
        <taxon>Tracheophyta</taxon>
        <taxon>Spermatophyta</taxon>
        <taxon>Magnoliopsida</taxon>
        <taxon>eudicotyledons</taxon>
        <taxon>Gunneridae</taxon>
        <taxon>Pentapetalae</taxon>
        <taxon>asterids</taxon>
        <taxon>campanulids</taxon>
        <taxon>Asterales</taxon>
        <taxon>Asteraceae</taxon>
        <taxon>Asteroideae</taxon>
        <taxon>Heliantheae alliance</taxon>
        <taxon>Tageteae</taxon>
        <taxon>Tagetes</taxon>
    </lineage>
</organism>
<evidence type="ECO:0000313" key="2">
    <source>
        <dbReference type="EMBL" id="KAK1440848.1"/>
    </source>
</evidence>
<sequence length="267" mass="28996">MEGSNLASKVLKIDGNPRCNLLKKEEATRVSSINPNLPLKADTAKRNQEAGHTHTTKSPTISDSSHAASVDPSKSDTAKGDPSNVVHATNFSQAVNPYAHAANDNSKVSHTSKADVKHDVTAMGLSYAAIVQPKSDVSSTPESFVTENVNRDADLLKSSDDNADVNVGNPSLGDDVNNKMGDADAEKIKSYKDTIKQEKSVNFRKELEDTQSLIESDPYDGGLREKEAKYLKEFVEASMDEERFVKQKAKVKWLAEGDANTKGFDDP</sequence>
<protein>
    <submittedName>
        <fullName evidence="2">Uncharacterized protein</fullName>
    </submittedName>
</protein>
<dbReference type="EMBL" id="JAUHHV010000001">
    <property type="protein sequence ID" value="KAK1440848.1"/>
    <property type="molecule type" value="Genomic_DNA"/>
</dbReference>
<proteinExistence type="predicted"/>
<feature type="compositionally biased region" description="Basic and acidic residues" evidence="1">
    <location>
        <begin position="42"/>
        <end position="52"/>
    </location>
</feature>
<keyword evidence="3" id="KW-1185">Reference proteome</keyword>
<evidence type="ECO:0000313" key="3">
    <source>
        <dbReference type="Proteomes" id="UP001229421"/>
    </source>
</evidence>
<comment type="caution">
    <text evidence="2">The sequence shown here is derived from an EMBL/GenBank/DDBJ whole genome shotgun (WGS) entry which is preliminary data.</text>
</comment>
<gene>
    <name evidence="2" type="ORF">QVD17_06680</name>
</gene>
<evidence type="ECO:0000256" key="1">
    <source>
        <dbReference type="SAM" id="MobiDB-lite"/>
    </source>
</evidence>
<dbReference type="Proteomes" id="UP001229421">
    <property type="component" value="Unassembled WGS sequence"/>
</dbReference>